<name>A0A2V3UBV6_9HYPH</name>
<reference evidence="3 4" key="1">
    <citation type="submission" date="2018-05" db="EMBL/GenBank/DDBJ databases">
        <title>Genomic Encyclopedia of Type Strains, Phase IV (KMG-IV): sequencing the most valuable type-strain genomes for metagenomic binning, comparative biology and taxonomic classification.</title>
        <authorList>
            <person name="Goeker M."/>
        </authorList>
    </citation>
    <scope>NUCLEOTIDE SEQUENCE [LARGE SCALE GENOMIC DNA]</scope>
    <source>
        <strain evidence="3 4">DSM 6462</strain>
    </source>
</reference>
<dbReference type="Gene3D" id="3.30.420.40">
    <property type="match status" value="1"/>
</dbReference>
<evidence type="ECO:0000313" key="3">
    <source>
        <dbReference type="EMBL" id="PXW61701.1"/>
    </source>
</evidence>
<evidence type="ECO:0000256" key="2">
    <source>
        <dbReference type="SAM" id="MobiDB-lite"/>
    </source>
</evidence>
<dbReference type="RefSeq" id="WP_210206403.1">
    <property type="nucleotide sequence ID" value="NZ_JAHBRY010000001.1"/>
</dbReference>
<proteinExistence type="inferred from homology"/>
<comment type="similarity">
    <text evidence="1">Belongs to the ROK (NagC/XylR) family.</text>
</comment>
<protein>
    <submittedName>
        <fullName evidence="3">ROK family protein</fullName>
    </submittedName>
</protein>
<dbReference type="PANTHER" id="PTHR18964">
    <property type="entry name" value="ROK (REPRESSOR, ORF, KINASE) FAMILY"/>
    <property type="match status" value="1"/>
</dbReference>
<dbReference type="InterPro" id="IPR043129">
    <property type="entry name" value="ATPase_NBD"/>
</dbReference>
<evidence type="ECO:0000313" key="4">
    <source>
        <dbReference type="Proteomes" id="UP000248021"/>
    </source>
</evidence>
<accession>A0A2V3UBV6</accession>
<gene>
    <name evidence="3" type="ORF">C7450_103219</name>
</gene>
<dbReference type="Proteomes" id="UP000248021">
    <property type="component" value="Unassembled WGS sequence"/>
</dbReference>
<organism evidence="3 4">
    <name type="scientific">Chelatococcus asaccharovorans</name>
    <dbReference type="NCBI Taxonomy" id="28210"/>
    <lineage>
        <taxon>Bacteria</taxon>
        <taxon>Pseudomonadati</taxon>
        <taxon>Pseudomonadota</taxon>
        <taxon>Alphaproteobacteria</taxon>
        <taxon>Hyphomicrobiales</taxon>
        <taxon>Chelatococcaceae</taxon>
        <taxon>Chelatococcus</taxon>
    </lineage>
</organism>
<dbReference type="EMBL" id="QJJK01000003">
    <property type="protein sequence ID" value="PXW61701.1"/>
    <property type="molecule type" value="Genomic_DNA"/>
</dbReference>
<dbReference type="SUPFAM" id="SSF53067">
    <property type="entry name" value="Actin-like ATPase domain"/>
    <property type="match status" value="1"/>
</dbReference>
<feature type="compositionally biased region" description="Basic residues" evidence="2">
    <location>
        <begin position="11"/>
        <end position="21"/>
    </location>
</feature>
<dbReference type="PANTHER" id="PTHR18964:SF149">
    <property type="entry name" value="BIFUNCTIONAL UDP-N-ACETYLGLUCOSAMINE 2-EPIMERASE_N-ACETYLMANNOSAMINE KINASE"/>
    <property type="match status" value="1"/>
</dbReference>
<evidence type="ECO:0000256" key="1">
    <source>
        <dbReference type="ARBA" id="ARBA00006479"/>
    </source>
</evidence>
<dbReference type="CDD" id="cd23763">
    <property type="entry name" value="ASKHA_ATPase_ROK"/>
    <property type="match status" value="1"/>
</dbReference>
<dbReference type="Pfam" id="PF00480">
    <property type="entry name" value="ROK"/>
    <property type="match status" value="1"/>
</dbReference>
<feature type="region of interest" description="Disordered" evidence="2">
    <location>
        <begin position="1"/>
        <end position="94"/>
    </location>
</feature>
<keyword evidence="4" id="KW-1185">Reference proteome</keyword>
<sequence length="438" mass="46732">MTNSANDPAKKPAKTLPKKPAKTLPESPAKTLSETPAKSPAKEPAKGPAKELAKEPARKPAPANKPTGKVRSGGGTDRNAPDTAEVPPPAVGVHGADVLPSVIVETYNAELRDDEGFVGDRAAKGAFTEILDNLRKTLREYGDDPLGEADTDAIKRSKLEAILAKGDSAAAALVMSAIEDYAQELTAVIRRFRRQKSWSSVERIVFGGGFRDSRVGELAIGRASVLLKQDGHGVELALIRNHPDEAGLIGAVHLAPSWMFAGHDSILAIDIGGTNIRAGVVHLKHKKDPDLGKASVWETEIWRHRDEKPTRREAVERLVGMVEGLIEKSVEAELVLAPFIGIGCPGEIAGDGCITKGAQNLPGNWEGSRFNLARELQQAIPVIGDHETAVLIHNDAVVQGLSEVPFMADVERWGILTIGTGLGNGVFVNRRKGDGTID</sequence>
<dbReference type="InterPro" id="IPR000600">
    <property type="entry name" value="ROK"/>
</dbReference>
<comment type="caution">
    <text evidence="3">The sequence shown here is derived from an EMBL/GenBank/DDBJ whole genome shotgun (WGS) entry which is preliminary data.</text>
</comment>
<feature type="compositionally biased region" description="Basic and acidic residues" evidence="2">
    <location>
        <begin position="40"/>
        <end position="58"/>
    </location>
</feature>
<dbReference type="AlphaFoldDB" id="A0A2V3UBV6"/>